<feature type="domain" description="DUF1618" evidence="1">
    <location>
        <begin position="91"/>
        <end position="210"/>
    </location>
</feature>
<dbReference type="InterPro" id="IPR011676">
    <property type="entry name" value="DUF1618"/>
</dbReference>
<protein>
    <recommendedName>
        <fullName evidence="1">DUF1618 domain-containing protein</fullName>
    </recommendedName>
</protein>
<evidence type="ECO:0000313" key="2">
    <source>
        <dbReference type="EMBL" id="KAG2625450.1"/>
    </source>
</evidence>
<dbReference type="EMBL" id="CM029041">
    <property type="protein sequence ID" value="KAG2625450.1"/>
    <property type="molecule type" value="Genomic_DNA"/>
</dbReference>
<dbReference type="PANTHER" id="PTHR33086:SF73">
    <property type="entry name" value="OS01G0245901 PROTEIN"/>
    <property type="match status" value="1"/>
</dbReference>
<comment type="caution">
    <text evidence="2">The sequence shown here is derived from an EMBL/GenBank/DDBJ whole genome shotgun (WGS) entry which is preliminary data.</text>
</comment>
<proteinExistence type="predicted"/>
<reference evidence="2" key="1">
    <citation type="submission" date="2020-05" db="EMBL/GenBank/DDBJ databases">
        <title>WGS assembly of Panicum virgatum.</title>
        <authorList>
            <person name="Lovell J.T."/>
            <person name="Jenkins J."/>
            <person name="Shu S."/>
            <person name="Juenger T.E."/>
            <person name="Schmutz J."/>
        </authorList>
    </citation>
    <scope>NUCLEOTIDE SEQUENCE</scope>
    <source>
        <strain evidence="2">AP13</strain>
    </source>
</reference>
<keyword evidence="3" id="KW-1185">Reference proteome</keyword>
<organism evidence="2 3">
    <name type="scientific">Panicum virgatum</name>
    <name type="common">Blackwell switchgrass</name>
    <dbReference type="NCBI Taxonomy" id="38727"/>
    <lineage>
        <taxon>Eukaryota</taxon>
        <taxon>Viridiplantae</taxon>
        <taxon>Streptophyta</taxon>
        <taxon>Embryophyta</taxon>
        <taxon>Tracheophyta</taxon>
        <taxon>Spermatophyta</taxon>
        <taxon>Magnoliopsida</taxon>
        <taxon>Liliopsida</taxon>
        <taxon>Poales</taxon>
        <taxon>Poaceae</taxon>
        <taxon>PACMAD clade</taxon>
        <taxon>Panicoideae</taxon>
        <taxon>Panicodae</taxon>
        <taxon>Paniceae</taxon>
        <taxon>Panicinae</taxon>
        <taxon>Panicum</taxon>
        <taxon>Panicum sect. Hiantes</taxon>
    </lineage>
</organism>
<evidence type="ECO:0000313" key="3">
    <source>
        <dbReference type="Proteomes" id="UP000823388"/>
    </source>
</evidence>
<dbReference type="PANTHER" id="PTHR33086">
    <property type="entry name" value="OS05G0468200 PROTEIN-RELATED"/>
    <property type="match status" value="1"/>
</dbReference>
<accession>A0A8T0URY1</accession>
<evidence type="ECO:0000259" key="1">
    <source>
        <dbReference type="Pfam" id="PF07762"/>
    </source>
</evidence>
<dbReference type="Pfam" id="PF07762">
    <property type="entry name" value="DUF1618"/>
    <property type="match status" value="1"/>
</dbReference>
<dbReference type="AlphaFoldDB" id="A0A8T0URY1"/>
<sequence>MTAPSAEPVPDRRDRVPNLCNIGNVVLHTNDAGAYMIAELQIEKGSDRATLVYHQSGGDGWFVKHLAYPLPADDREWLPHGAASADGKLWWFDLSWGIVSYGISLGEPRLLFRHLPSSHSLAEATPDIHTKRCITANWNKLRYVEIIAEGEAAKVCMWTHMNGEDGWRWYRKYAMSIEKIWDDDSYKNTGLPRLVPRLAIVCPSDPDLIYLFL</sequence>
<dbReference type="Proteomes" id="UP000823388">
    <property type="component" value="Chromosome 3K"/>
</dbReference>
<name>A0A8T0URY1_PANVG</name>
<gene>
    <name evidence="2" type="ORF">PVAP13_3KG207582</name>
</gene>